<evidence type="ECO:0000313" key="6">
    <source>
        <dbReference type="EMBL" id="CAH0365577.1"/>
    </source>
</evidence>
<evidence type="ECO:0000256" key="1">
    <source>
        <dbReference type="ARBA" id="ARBA00022481"/>
    </source>
</evidence>
<keyword evidence="2" id="KW-0547">Nucleotide-binding</keyword>
<dbReference type="NCBIfam" id="TIGR00231">
    <property type="entry name" value="small_GTP"/>
    <property type="match status" value="1"/>
</dbReference>
<dbReference type="GO" id="GO:0005525">
    <property type="term" value="F:GTP binding"/>
    <property type="evidence" value="ECO:0007669"/>
    <property type="project" value="UniProtKB-KW"/>
</dbReference>
<dbReference type="GO" id="GO:0003924">
    <property type="term" value="F:GTPase activity"/>
    <property type="evidence" value="ECO:0007669"/>
    <property type="project" value="InterPro"/>
</dbReference>
<dbReference type="InterPro" id="IPR027417">
    <property type="entry name" value="P-loop_NTPase"/>
</dbReference>
<dbReference type="Gene3D" id="3.40.50.300">
    <property type="entry name" value="P-loop containing nucleotide triphosphate hydrolases"/>
    <property type="match status" value="1"/>
</dbReference>
<dbReference type="PRINTS" id="PR00449">
    <property type="entry name" value="RASTRNSFRMNG"/>
</dbReference>
<keyword evidence="3" id="KW-0342">GTP-binding</keyword>
<dbReference type="InterPro" id="IPR005225">
    <property type="entry name" value="Small_GTP-bd"/>
</dbReference>
<sequence length="193" mass="21588">MQNIKCVVVGDGAVGKTCLLISYTTNAFPGEYIPTVFDNYSANVMVDGRPINLGLWDTAGQEDYDRLRPLSYPQTDVFLLCFSITNPTSFENVRTKWYPEIASHAPGVPFILVGTKLDLRNDPETVARLQQKRRMPVNSEDGMQLARELGAYKYIECSALTQQGLKGVFDDSIRCVLDAMKKPKKKKKKCVVA</sequence>
<dbReference type="PROSITE" id="PS51420">
    <property type="entry name" value="RHO"/>
    <property type="match status" value="1"/>
</dbReference>
<dbReference type="EMBL" id="CAKKNE010000001">
    <property type="protein sequence ID" value="CAH0365577.1"/>
    <property type="molecule type" value="Genomic_DNA"/>
</dbReference>
<keyword evidence="1" id="KW-0488">Methylation</keyword>
<keyword evidence="7" id="KW-1185">Reference proteome</keyword>
<reference evidence="6" key="1">
    <citation type="submission" date="2021-11" db="EMBL/GenBank/DDBJ databases">
        <authorList>
            <consortium name="Genoscope - CEA"/>
            <person name="William W."/>
        </authorList>
    </citation>
    <scope>NUCLEOTIDE SEQUENCE</scope>
</reference>
<comment type="caution">
    <text evidence="6">The sequence shown here is derived from an EMBL/GenBank/DDBJ whole genome shotgun (WGS) entry which is preliminary data.</text>
</comment>
<dbReference type="InterPro" id="IPR003578">
    <property type="entry name" value="Small_GTPase_Rho"/>
</dbReference>
<evidence type="ECO:0000256" key="3">
    <source>
        <dbReference type="ARBA" id="ARBA00023134"/>
    </source>
</evidence>
<proteinExistence type="predicted"/>
<dbReference type="OrthoDB" id="8830751at2759"/>
<dbReference type="InterPro" id="IPR001806">
    <property type="entry name" value="Small_GTPase"/>
</dbReference>
<gene>
    <name evidence="6" type="ORF">PECAL_1P20230</name>
</gene>
<dbReference type="SMART" id="SM00173">
    <property type="entry name" value="RAS"/>
    <property type="match status" value="1"/>
</dbReference>
<keyword evidence="4" id="KW-0449">Lipoprotein</keyword>
<dbReference type="SUPFAM" id="SSF52540">
    <property type="entry name" value="P-loop containing nucleoside triphosphate hydrolases"/>
    <property type="match status" value="1"/>
</dbReference>
<dbReference type="SMART" id="SM00174">
    <property type="entry name" value="RHO"/>
    <property type="match status" value="1"/>
</dbReference>
<evidence type="ECO:0000313" key="7">
    <source>
        <dbReference type="Proteomes" id="UP000789595"/>
    </source>
</evidence>
<accession>A0A8J2S6J5</accession>
<dbReference type="GO" id="GO:0007264">
    <property type="term" value="P:small GTPase-mediated signal transduction"/>
    <property type="evidence" value="ECO:0007669"/>
    <property type="project" value="InterPro"/>
</dbReference>
<organism evidence="6 7">
    <name type="scientific">Pelagomonas calceolata</name>
    <dbReference type="NCBI Taxonomy" id="35677"/>
    <lineage>
        <taxon>Eukaryota</taxon>
        <taxon>Sar</taxon>
        <taxon>Stramenopiles</taxon>
        <taxon>Ochrophyta</taxon>
        <taxon>Pelagophyceae</taxon>
        <taxon>Pelagomonadales</taxon>
        <taxon>Pelagomonadaceae</taxon>
        <taxon>Pelagomonas</taxon>
    </lineage>
</organism>
<dbReference type="PANTHER" id="PTHR24072">
    <property type="entry name" value="RHO FAMILY GTPASE"/>
    <property type="match status" value="1"/>
</dbReference>
<evidence type="ECO:0000256" key="2">
    <source>
        <dbReference type="ARBA" id="ARBA00022741"/>
    </source>
</evidence>
<dbReference type="FunFam" id="3.40.50.300:FF:000088">
    <property type="entry name" value="Ras-related C3 botulinum toxin substrate 1"/>
    <property type="match status" value="1"/>
</dbReference>
<dbReference type="Proteomes" id="UP000789595">
    <property type="component" value="Unassembled WGS sequence"/>
</dbReference>
<protein>
    <submittedName>
        <fullName evidence="6">Uncharacterized protein</fullName>
    </submittedName>
</protein>
<dbReference type="PROSITE" id="PS51419">
    <property type="entry name" value="RAB"/>
    <property type="match status" value="1"/>
</dbReference>
<dbReference type="SMART" id="SM00175">
    <property type="entry name" value="RAB"/>
    <property type="match status" value="1"/>
</dbReference>
<evidence type="ECO:0000256" key="4">
    <source>
        <dbReference type="ARBA" id="ARBA00023288"/>
    </source>
</evidence>
<dbReference type="AlphaFoldDB" id="A0A8J2S6J5"/>
<dbReference type="PROSITE" id="PS51421">
    <property type="entry name" value="RAS"/>
    <property type="match status" value="1"/>
</dbReference>
<dbReference type="Pfam" id="PF00071">
    <property type="entry name" value="Ras"/>
    <property type="match status" value="1"/>
</dbReference>
<evidence type="ECO:0000256" key="5">
    <source>
        <dbReference type="ARBA" id="ARBA00023289"/>
    </source>
</evidence>
<name>A0A8J2S6J5_9STRA</name>
<keyword evidence="5" id="KW-0636">Prenylation</keyword>